<sequence>MVTFDPLVAATPAAVWEDPLLWASVPSRTREWLAGFTRIVVFSAHPDDETLGVGGLLVLAGELGIDVSVIVATSERDERLVELTAALSRLGSTTDLTVLGLTDGALKNEASLLRDGVDLALASRRGDTTLVLAPWPGDRHGDHRTLGREVAAACAVHGDRLLLYPIWLWQWGSPEDLPWGRASEVELTASARERKRAALSAFTSQLHTAANPDGVLTREFVERAVHGREVLFEPEESAIGDHFEALHRVSADPWAVRTRWYERRKRELTCAVLPKERYARGFEIGCSNGEMSALLAARCETLLSVDGAPTAVALATERTRAAANVTVKRMHVPEEWPDGSFDLVVVSEVAYYLAPDQWAVAIDRILGSLADGGQVVLCHWTGHADDFAQSGWDAHAAFANRSGLRVLVQHHDEDFLLEVFG</sequence>
<dbReference type="AlphaFoldDB" id="A0A853CPX2"/>
<dbReference type="EMBL" id="JACCFL010000001">
    <property type="protein sequence ID" value="NYJ22308.1"/>
    <property type="molecule type" value="Genomic_DNA"/>
</dbReference>
<dbReference type="Gene3D" id="3.40.50.10320">
    <property type="entry name" value="LmbE-like"/>
    <property type="match status" value="1"/>
</dbReference>
<dbReference type="GO" id="GO:0016137">
    <property type="term" value="P:glycoside metabolic process"/>
    <property type="evidence" value="ECO:0007669"/>
    <property type="project" value="UniProtKB-ARBA"/>
</dbReference>
<dbReference type="Pfam" id="PF02585">
    <property type="entry name" value="PIG-L"/>
    <property type="match status" value="1"/>
</dbReference>
<keyword evidence="1" id="KW-0862">Zinc</keyword>
<reference evidence="2 3" key="1">
    <citation type="submission" date="2020-07" db="EMBL/GenBank/DDBJ databases">
        <title>Sequencing the genomes of 1000 actinobacteria strains.</title>
        <authorList>
            <person name="Klenk H.-P."/>
        </authorList>
    </citation>
    <scope>NUCLEOTIDE SEQUENCE [LARGE SCALE GENOMIC DNA]</scope>
    <source>
        <strain evidence="2 3">DSM 15165</strain>
    </source>
</reference>
<evidence type="ECO:0000256" key="1">
    <source>
        <dbReference type="ARBA" id="ARBA00022833"/>
    </source>
</evidence>
<comment type="caution">
    <text evidence="2">The sequence shown here is derived from an EMBL/GenBank/DDBJ whole genome shotgun (WGS) entry which is preliminary data.</text>
</comment>
<dbReference type="GO" id="GO:0008757">
    <property type="term" value="F:S-adenosylmethionine-dependent methyltransferase activity"/>
    <property type="evidence" value="ECO:0007669"/>
    <property type="project" value="InterPro"/>
</dbReference>
<dbReference type="CDD" id="cd02440">
    <property type="entry name" value="AdoMet_MTases"/>
    <property type="match status" value="1"/>
</dbReference>
<dbReference type="SUPFAM" id="SSF102588">
    <property type="entry name" value="LmbE-like"/>
    <property type="match status" value="1"/>
</dbReference>
<gene>
    <name evidence="2" type="ORF">HNR13_000595</name>
</gene>
<dbReference type="Proteomes" id="UP000578352">
    <property type="component" value="Unassembled WGS sequence"/>
</dbReference>
<protein>
    <submittedName>
        <fullName evidence="2">LmbE family N-acetylglucosaminyl deacetylase</fullName>
    </submittedName>
</protein>
<proteinExistence type="predicted"/>
<organism evidence="2 3">
    <name type="scientific">Leifsonia shinshuensis</name>
    <dbReference type="NCBI Taxonomy" id="150026"/>
    <lineage>
        <taxon>Bacteria</taxon>
        <taxon>Bacillati</taxon>
        <taxon>Actinomycetota</taxon>
        <taxon>Actinomycetes</taxon>
        <taxon>Micrococcales</taxon>
        <taxon>Microbacteriaceae</taxon>
        <taxon>Leifsonia</taxon>
    </lineage>
</organism>
<dbReference type="Pfam" id="PF05401">
    <property type="entry name" value="NodS"/>
    <property type="match status" value="1"/>
</dbReference>
<dbReference type="InterPro" id="IPR024078">
    <property type="entry name" value="LmbE-like_dom_sf"/>
</dbReference>
<dbReference type="InterPro" id="IPR029063">
    <property type="entry name" value="SAM-dependent_MTases_sf"/>
</dbReference>
<evidence type="ECO:0000313" key="3">
    <source>
        <dbReference type="Proteomes" id="UP000578352"/>
    </source>
</evidence>
<name>A0A853CPX2_9MICO</name>
<dbReference type="SUPFAM" id="SSF53335">
    <property type="entry name" value="S-adenosyl-L-methionine-dependent methyltransferases"/>
    <property type="match status" value="1"/>
</dbReference>
<dbReference type="RefSeq" id="WP_179604370.1">
    <property type="nucleotide sequence ID" value="NZ_BAABEH010000001.1"/>
</dbReference>
<dbReference type="InterPro" id="IPR003737">
    <property type="entry name" value="GlcNAc_PI_deacetylase-related"/>
</dbReference>
<evidence type="ECO:0000313" key="2">
    <source>
        <dbReference type="EMBL" id="NYJ22308.1"/>
    </source>
</evidence>
<dbReference type="GO" id="GO:0009312">
    <property type="term" value="P:oligosaccharide biosynthetic process"/>
    <property type="evidence" value="ECO:0007669"/>
    <property type="project" value="InterPro"/>
</dbReference>
<dbReference type="Gene3D" id="3.40.50.150">
    <property type="entry name" value="Vaccinia Virus protein VP39"/>
    <property type="match status" value="1"/>
</dbReference>
<dbReference type="InterPro" id="IPR008715">
    <property type="entry name" value="SAM-MeTfrase_NodS-like"/>
</dbReference>
<accession>A0A853CPX2</accession>